<keyword evidence="6 10" id="KW-1133">Transmembrane helix</keyword>
<keyword evidence="7 10" id="KW-0472">Membrane</keyword>
<evidence type="ECO:0000256" key="3">
    <source>
        <dbReference type="ARBA" id="ARBA00022606"/>
    </source>
</evidence>
<organism evidence="11 12">
    <name type="scientific">Cotesia congregata</name>
    <name type="common">Parasitoid wasp</name>
    <name type="synonym">Apanteles congregatus</name>
    <dbReference type="NCBI Taxonomy" id="51543"/>
    <lineage>
        <taxon>Eukaryota</taxon>
        <taxon>Metazoa</taxon>
        <taxon>Ecdysozoa</taxon>
        <taxon>Arthropoda</taxon>
        <taxon>Hexapoda</taxon>
        <taxon>Insecta</taxon>
        <taxon>Pterygota</taxon>
        <taxon>Neoptera</taxon>
        <taxon>Endopterygota</taxon>
        <taxon>Hymenoptera</taxon>
        <taxon>Apocrita</taxon>
        <taxon>Ichneumonoidea</taxon>
        <taxon>Braconidae</taxon>
        <taxon>Microgastrinae</taxon>
        <taxon>Cotesia</taxon>
    </lineage>
</organism>
<feature type="transmembrane region" description="Helical" evidence="10">
    <location>
        <begin position="213"/>
        <end position="239"/>
    </location>
</feature>
<evidence type="ECO:0000256" key="10">
    <source>
        <dbReference type="SAM" id="Phobius"/>
    </source>
</evidence>
<feature type="transmembrane region" description="Helical" evidence="10">
    <location>
        <begin position="282"/>
        <end position="305"/>
    </location>
</feature>
<evidence type="ECO:0000313" key="11">
    <source>
        <dbReference type="EMBL" id="CAG5076059.1"/>
    </source>
</evidence>
<keyword evidence="8 11" id="KW-0675">Receptor</keyword>
<dbReference type="GO" id="GO:0005549">
    <property type="term" value="F:odorant binding"/>
    <property type="evidence" value="ECO:0007669"/>
    <property type="project" value="InterPro"/>
</dbReference>
<dbReference type="AlphaFoldDB" id="A0A8J2H5T6"/>
<gene>
    <name evidence="11" type="ORF">HICCMSTLAB_LOCUS2040</name>
</gene>
<dbReference type="OrthoDB" id="7663575at2759"/>
<feature type="non-terminal residue" evidence="11">
    <location>
        <position position="413"/>
    </location>
</feature>
<keyword evidence="9" id="KW-0807">Transducer</keyword>
<protein>
    <submittedName>
        <fullName evidence="11">Olfactory receptor 178</fullName>
    </submittedName>
</protein>
<reference evidence="11" key="1">
    <citation type="submission" date="2021-04" db="EMBL/GenBank/DDBJ databases">
        <authorList>
            <person name="Chebbi M.A.C M."/>
        </authorList>
    </citation>
    <scope>NUCLEOTIDE SEQUENCE</scope>
</reference>
<keyword evidence="4 10" id="KW-0812">Transmembrane</keyword>
<evidence type="ECO:0000256" key="9">
    <source>
        <dbReference type="ARBA" id="ARBA00023224"/>
    </source>
</evidence>
<dbReference type="GO" id="GO:0007165">
    <property type="term" value="P:signal transduction"/>
    <property type="evidence" value="ECO:0007669"/>
    <property type="project" value="UniProtKB-KW"/>
</dbReference>
<dbReference type="InterPro" id="IPR004117">
    <property type="entry name" value="7tm6_olfct_rcpt"/>
</dbReference>
<dbReference type="PANTHER" id="PTHR21137:SF35">
    <property type="entry name" value="ODORANT RECEPTOR 19A-RELATED"/>
    <property type="match status" value="1"/>
</dbReference>
<name>A0A8J2H5T6_COTCN</name>
<proteinExistence type="predicted"/>
<evidence type="ECO:0000256" key="4">
    <source>
        <dbReference type="ARBA" id="ARBA00022692"/>
    </source>
</evidence>
<dbReference type="Proteomes" id="UP000786811">
    <property type="component" value="Unassembled WGS sequence"/>
</dbReference>
<keyword evidence="2" id="KW-1003">Cell membrane</keyword>
<evidence type="ECO:0000313" key="12">
    <source>
        <dbReference type="Proteomes" id="UP000786811"/>
    </source>
</evidence>
<feature type="transmembrane region" description="Helical" evidence="10">
    <location>
        <begin position="148"/>
        <end position="166"/>
    </location>
</feature>
<accession>A0A8J2H5T6</accession>
<dbReference type="PANTHER" id="PTHR21137">
    <property type="entry name" value="ODORANT RECEPTOR"/>
    <property type="match status" value="1"/>
</dbReference>
<keyword evidence="12" id="KW-1185">Reference proteome</keyword>
<evidence type="ECO:0000256" key="1">
    <source>
        <dbReference type="ARBA" id="ARBA00004651"/>
    </source>
</evidence>
<dbReference type="GO" id="GO:0005886">
    <property type="term" value="C:plasma membrane"/>
    <property type="evidence" value="ECO:0007669"/>
    <property type="project" value="UniProtKB-SubCell"/>
</dbReference>
<keyword evidence="3" id="KW-0716">Sensory transduction</keyword>
<comment type="caution">
    <text evidence="11">The sequence shown here is derived from an EMBL/GenBank/DDBJ whole genome shotgun (WGS) entry which is preliminary data.</text>
</comment>
<dbReference type="Pfam" id="PF02949">
    <property type="entry name" value="7tm_6"/>
    <property type="match status" value="1"/>
</dbReference>
<evidence type="ECO:0000256" key="2">
    <source>
        <dbReference type="ARBA" id="ARBA00022475"/>
    </source>
</evidence>
<keyword evidence="5" id="KW-0552">Olfaction</keyword>
<dbReference type="EMBL" id="CAJNRD030001116">
    <property type="protein sequence ID" value="CAG5076059.1"/>
    <property type="molecule type" value="Genomic_DNA"/>
</dbReference>
<evidence type="ECO:0000256" key="7">
    <source>
        <dbReference type="ARBA" id="ARBA00023136"/>
    </source>
</evidence>
<evidence type="ECO:0000256" key="8">
    <source>
        <dbReference type="ARBA" id="ARBA00023170"/>
    </source>
</evidence>
<comment type="subcellular location">
    <subcellularLocation>
        <location evidence="1">Cell membrane</location>
        <topology evidence="1">Multi-pass membrane protein</topology>
    </subcellularLocation>
</comment>
<evidence type="ECO:0000256" key="5">
    <source>
        <dbReference type="ARBA" id="ARBA00022725"/>
    </source>
</evidence>
<feature type="transmembrane region" description="Helical" evidence="10">
    <location>
        <begin position="74"/>
        <end position="98"/>
    </location>
</feature>
<feature type="transmembrane region" description="Helical" evidence="10">
    <location>
        <begin position="48"/>
        <end position="68"/>
    </location>
</feature>
<sequence length="413" mass="47865">MIDPNLAIPSCKKLFAVELFVFKLVGLNSFEEAFNTNNCNTKKQDLKYWEIIFIIAAFWPISFLLISLVQTVPIYFGVNFSMTCYTISVLFSMTIVQIKLIRLWSCRLKFYKLFETLNNIWEENITNRIDLKNQIIEIIGNSKPLQRFYVIIGLALCFCYTLRPYIVVLKTYVSLSENETMTYTELAYAGVNYPIKTDTLTNYLLLLAIENQISFFAGIYFILCDLLFITLTTIISVNFMATDEYLNLFEIYLTTNKNLGTINRIIRRHCLLLSLCRTITHLFSPIVLFTVIFNGIDICCTIFAFKQDYAAGEAKISLVRNLPHTITLIFQILVYCNCAHIATERSKSLREAIYNSSWMNGDKKIIKAVITIMINSQNEYKFTPYGIFILNRQQLTQIFNTTSSYFMLLRSFA</sequence>
<dbReference type="GO" id="GO:0004984">
    <property type="term" value="F:olfactory receptor activity"/>
    <property type="evidence" value="ECO:0007669"/>
    <property type="project" value="InterPro"/>
</dbReference>
<evidence type="ECO:0000256" key="6">
    <source>
        <dbReference type="ARBA" id="ARBA00022989"/>
    </source>
</evidence>